<accession>A0A840HSB1</accession>
<protein>
    <submittedName>
        <fullName evidence="1">Uncharacterized protein</fullName>
    </submittedName>
</protein>
<dbReference type="InterPro" id="IPR046163">
    <property type="entry name" value="DUF6165"/>
</dbReference>
<dbReference type="Proteomes" id="UP000575068">
    <property type="component" value="Unassembled WGS sequence"/>
</dbReference>
<dbReference type="AlphaFoldDB" id="A0A840HSB1"/>
<evidence type="ECO:0000313" key="2">
    <source>
        <dbReference type="Proteomes" id="UP000575068"/>
    </source>
</evidence>
<reference evidence="1 2" key="1">
    <citation type="submission" date="2020-08" db="EMBL/GenBank/DDBJ databases">
        <title>Genomic Encyclopedia of Type Strains, Phase IV (KMG-IV): sequencing the most valuable type-strain genomes for metagenomic binning, comparative biology and taxonomic classification.</title>
        <authorList>
            <person name="Goeker M."/>
        </authorList>
    </citation>
    <scope>NUCLEOTIDE SEQUENCE [LARGE SCALE GENOMIC DNA]</scope>
    <source>
        <strain evidence="1 2">DSM 7465</strain>
    </source>
</reference>
<sequence>MESPACPVVPVSWGELLDKITILEIKQARICEPEARNNVAKELRLLQDVAAEAMYRRPIGLLVQSLKKVNEMLWETEDAIRGRELEGDFGPSFLCLARSVYKMNDQRAVLKREINAVLESELVEEKSYASMGVKYSEG</sequence>
<dbReference type="RefSeq" id="WP_184474634.1">
    <property type="nucleotide sequence ID" value="NZ_JACHOV010000003.1"/>
</dbReference>
<keyword evidence="2" id="KW-1185">Reference proteome</keyword>
<evidence type="ECO:0000313" key="1">
    <source>
        <dbReference type="EMBL" id="MBB4640813.1"/>
    </source>
</evidence>
<proteinExistence type="predicted"/>
<dbReference type="EMBL" id="JACHOV010000003">
    <property type="protein sequence ID" value="MBB4640813.1"/>
    <property type="molecule type" value="Genomic_DNA"/>
</dbReference>
<gene>
    <name evidence="1" type="ORF">HNQ99_001106</name>
</gene>
<comment type="caution">
    <text evidence="1">The sequence shown here is derived from an EMBL/GenBank/DDBJ whole genome shotgun (WGS) entry which is preliminary data.</text>
</comment>
<dbReference type="Pfam" id="PF19662">
    <property type="entry name" value="DUF6165"/>
    <property type="match status" value="1"/>
</dbReference>
<organism evidence="1 2">
    <name type="scientific">Rhizorhapis suberifaciens</name>
    <name type="common">corky root of lettuce</name>
    <dbReference type="NCBI Taxonomy" id="13656"/>
    <lineage>
        <taxon>Bacteria</taxon>
        <taxon>Pseudomonadati</taxon>
        <taxon>Pseudomonadota</taxon>
        <taxon>Alphaproteobacteria</taxon>
        <taxon>Sphingomonadales</taxon>
        <taxon>Sphingomonadaceae</taxon>
        <taxon>Rhizorhapis</taxon>
    </lineage>
</organism>
<name>A0A840HSB1_9SPHN</name>